<organism evidence="2">
    <name type="scientific">Desulfofervidus auxilii</name>
    <dbReference type="NCBI Taxonomy" id="1621989"/>
    <lineage>
        <taxon>Bacteria</taxon>
        <taxon>Pseudomonadati</taxon>
        <taxon>Thermodesulfobacteriota</taxon>
        <taxon>Candidatus Desulfofervidia</taxon>
        <taxon>Candidatus Desulfofervidales</taxon>
        <taxon>Candidatus Desulfofervidaceae</taxon>
        <taxon>Candidatus Desulfofervidus</taxon>
    </lineage>
</organism>
<name>A0A7C0Y648_DESA2</name>
<dbReference type="EMBL" id="DRBS01000065">
    <property type="protein sequence ID" value="HDD43550.1"/>
    <property type="molecule type" value="Genomic_DNA"/>
</dbReference>
<keyword evidence="1" id="KW-1133">Transmembrane helix</keyword>
<gene>
    <name evidence="2" type="ORF">ENG63_01620</name>
</gene>
<evidence type="ECO:0008006" key="3">
    <source>
        <dbReference type="Google" id="ProtNLM"/>
    </source>
</evidence>
<evidence type="ECO:0000256" key="1">
    <source>
        <dbReference type="SAM" id="Phobius"/>
    </source>
</evidence>
<evidence type="ECO:0000313" key="2">
    <source>
        <dbReference type="EMBL" id="HDD43550.1"/>
    </source>
</evidence>
<keyword evidence="1" id="KW-0472">Membrane</keyword>
<sequence length="46" mass="5256">MELVKVGILLTIIQNLLGHVSLNLTVVYLKFSNTKAKMLMREKELI</sequence>
<accession>A0A7C0Y648</accession>
<feature type="transmembrane region" description="Helical" evidence="1">
    <location>
        <begin position="6"/>
        <end position="31"/>
    </location>
</feature>
<proteinExistence type="predicted"/>
<reference evidence="2" key="1">
    <citation type="journal article" date="2020" name="mSystems">
        <title>Genome- and Community-Level Interaction Insights into Carbon Utilization and Element Cycling Functions of Hydrothermarchaeota in Hydrothermal Sediment.</title>
        <authorList>
            <person name="Zhou Z."/>
            <person name="Liu Y."/>
            <person name="Xu W."/>
            <person name="Pan J."/>
            <person name="Luo Z.H."/>
            <person name="Li M."/>
        </authorList>
    </citation>
    <scope>NUCLEOTIDE SEQUENCE [LARGE SCALE GENOMIC DNA]</scope>
    <source>
        <strain evidence="2">HyVt-233</strain>
    </source>
</reference>
<dbReference type="Proteomes" id="UP000886289">
    <property type="component" value="Unassembled WGS sequence"/>
</dbReference>
<protein>
    <recommendedName>
        <fullName evidence="3">Tyr recombinase domain-containing protein</fullName>
    </recommendedName>
</protein>
<comment type="caution">
    <text evidence="2">The sequence shown here is derived from an EMBL/GenBank/DDBJ whole genome shotgun (WGS) entry which is preliminary data.</text>
</comment>
<keyword evidence="1" id="KW-0812">Transmembrane</keyword>
<dbReference type="AlphaFoldDB" id="A0A7C0Y648"/>